<dbReference type="PANTHER" id="PTHR10127">
    <property type="entry name" value="DISCOIDIN, CUB, EGF, LAMININ , AND ZINC METALLOPROTEASE DOMAIN CONTAINING"/>
    <property type="match status" value="1"/>
</dbReference>
<dbReference type="PRINTS" id="PR00480">
    <property type="entry name" value="ASTACIN"/>
</dbReference>
<comment type="caution">
    <text evidence="7">Lacks conserved residue(s) required for the propagation of feature annotation.</text>
</comment>
<keyword evidence="10" id="KW-0472">Membrane</keyword>
<feature type="active site" evidence="8">
    <location>
        <position position="426"/>
    </location>
</feature>
<feature type="domain" description="Peptidase M12A" evidence="12">
    <location>
        <begin position="1"/>
        <end position="198"/>
    </location>
</feature>
<dbReference type="PROSITE" id="PS51864">
    <property type="entry name" value="ASTACIN"/>
    <property type="match status" value="3"/>
</dbReference>
<evidence type="ECO:0000313" key="13">
    <source>
        <dbReference type="Proteomes" id="UP000035681"/>
    </source>
</evidence>
<evidence type="ECO:0000256" key="5">
    <source>
        <dbReference type="ARBA" id="ARBA00023049"/>
    </source>
</evidence>
<dbReference type="WBParaSite" id="TCONS_00010544.p1">
    <property type="protein sequence ID" value="TCONS_00010544.p1"/>
    <property type="gene ID" value="XLOC_003798"/>
</dbReference>
<keyword evidence="7" id="KW-0245">EGF-like domain</keyword>
<feature type="active site" evidence="8">
    <location>
        <position position="811"/>
    </location>
</feature>
<keyword evidence="4 9" id="KW-0862">Zinc</keyword>
<reference evidence="14" key="1">
    <citation type="submission" date="2024-02" db="UniProtKB">
        <authorList>
            <consortium name="WormBaseParasite"/>
        </authorList>
    </citation>
    <scope>IDENTIFICATION</scope>
</reference>
<evidence type="ECO:0000256" key="1">
    <source>
        <dbReference type="ARBA" id="ARBA00022670"/>
    </source>
</evidence>
<feature type="domain" description="Peptidase M12A" evidence="12">
    <location>
        <begin position="335"/>
        <end position="528"/>
    </location>
</feature>
<evidence type="ECO:0000313" key="14">
    <source>
        <dbReference type="WBParaSite" id="TCONS_00010544.p1"/>
    </source>
</evidence>
<feature type="domain" description="EGF-like" evidence="11">
    <location>
        <begin position="523"/>
        <end position="563"/>
    </location>
</feature>
<evidence type="ECO:0000256" key="4">
    <source>
        <dbReference type="ARBA" id="ARBA00022833"/>
    </source>
</evidence>
<dbReference type="Proteomes" id="UP000035681">
    <property type="component" value="Unplaced"/>
</dbReference>
<organism evidence="13 14">
    <name type="scientific">Strongyloides stercoralis</name>
    <name type="common">Threadworm</name>
    <dbReference type="NCBI Taxonomy" id="6248"/>
    <lineage>
        <taxon>Eukaryota</taxon>
        <taxon>Metazoa</taxon>
        <taxon>Ecdysozoa</taxon>
        <taxon>Nematoda</taxon>
        <taxon>Chromadorea</taxon>
        <taxon>Rhabditida</taxon>
        <taxon>Tylenchina</taxon>
        <taxon>Panagrolaimomorpha</taxon>
        <taxon>Strongyloidoidea</taxon>
        <taxon>Strongyloididae</taxon>
        <taxon>Strongyloides</taxon>
    </lineage>
</organism>
<dbReference type="PANTHER" id="PTHR10127:SF780">
    <property type="entry name" value="METALLOENDOPEPTIDASE"/>
    <property type="match status" value="1"/>
</dbReference>
<keyword evidence="10" id="KW-0812">Transmembrane</keyword>
<evidence type="ECO:0000256" key="8">
    <source>
        <dbReference type="PROSITE-ProRule" id="PRU01211"/>
    </source>
</evidence>
<dbReference type="Gene3D" id="3.40.390.10">
    <property type="entry name" value="Collagenase (Catalytic Domain)"/>
    <property type="match status" value="3"/>
</dbReference>
<keyword evidence="6 7" id="KW-1015">Disulfide bond</keyword>
<dbReference type="GO" id="GO:0008270">
    <property type="term" value="F:zinc ion binding"/>
    <property type="evidence" value="ECO:0007669"/>
    <property type="project" value="InterPro"/>
</dbReference>
<dbReference type="EC" id="3.4.24.-" evidence="9"/>
<dbReference type="GO" id="GO:0004222">
    <property type="term" value="F:metalloendopeptidase activity"/>
    <property type="evidence" value="ECO:0007669"/>
    <property type="project" value="UniProtKB-UniRule"/>
</dbReference>
<dbReference type="AlphaFoldDB" id="A0AAF5DCU4"/>
<evidence type="ECO:0000256" key="6">
    <source>
        <dbReference type="ARBA" id="ARBA00023157"/>
    </source>
</evidence>
<keyword evidence="10" id="KW-1133">Transmembrane helix</keyword>
<dbReference type="InterPro" id="IPR001506">
    <property type="entry name" value="Peptidase_M12A"/>
</dbReference>
<dbReference type="PROSITE" id="PS00022">
    <property type="entry name" value="EGF_1"/>
    <property type="match status" value="2"/>
</dbReference>
<dbReference type="PROSITE" id="PS50026">
    <property type="entry name" value="EGF_3"/>
    <property type="match status" value="1"/>
</dbReference>
<keyword evidence="5 9" id="KW-0482">Metalloprotease</keyword>
<dbReference type="SMART" id="SM00235">
    <property type="entry name" value="ZnMc"/>
    <property type="match status" value="1"/>
</dbReference>
<evidence type="ECO:0000256" key="9">
    <source>
        <dbReference type="RuleBase" id="RU361183"/>
    </source>
</evidence>
<feature type="active site" evidence="8">
    <location>
        <position position="97"/>
    </location>
</feature>
<feature type="disulfide bond" evidence="7">
    <location>
        <begin position="553"/>
        <end position="562"/>
    </location>
</feature>
<keyword evidence="3 9" id="KW-0378">Hydrolase</keyword>
<dbReference type="InterPro" id="IPR006026">
    <property type="entry name" value="Peptidase_Metallo"/>
</dbReference>
<protein>
    <recommendedName>
        <fullName evidence="9">Metalloendopeptidase</fullName>
        <ecNumber evidence="9">3.4.24.-</ecNumber>
    </recommendedName>
</protein>
<evidence type="ECO:0000259" key="12">
    <source>
        <dbReference type="PROSITE" id="PS51864"/>
    </source>
</evidence>
<dbReference type="InterPro" id="IPR024079">
    <property type="entry name" value="MetalloPept_cat_dom_sf"/>
</dbReference>
<feature type="domain" description="Peptidase M12A" evidence="12">
    <location>
        <begin position="720"/>
        <end position="913"/>
    </location>
</feature>
<dbReference type="Pfam" id="PF01400">
    <property type="entry name" value="Astacin"/>
    <property type="match status" value="3"/>
</dbReference>
<evidence type="ECO:0000256" key="10">
    <source>
        <dbReference type="SAM" id="Phobius"/>
    </source>
</evidence>
<dbReference type="GO" id="GO:0006508">
    <property type="term" value="P:proteolysis"/>
    <property type="evidence" value="ECO:0007669"/>
    <property type="project" value="UniProtKB-KW"/>
</dbReference>
<evidence type="ECO:0000259" key="11">
    <source>
        <dbReference type="PROSITE" id="PS50026"/>
    </source>
</evidence>
<sequence>YLGNVSSIYLYEKQQQKRSILKDKSKMWAEKEILYYVDPRISRETCLTFKRVTVRRKALFVYLRGERYRTNLGKGKEIPHKIFVPFFFEDIGKTIRETMYALGVDYEHNRWDRDFYVRVYINNIQPQFREYFRKNNDSFTTFGSHYDLRSVMHFSLYEYGESGQKVIESGDNLMAPFLGKSQHLTFLDARTLNKKYCTYPYIEHPNCLLFGYQHPRTPTRCKCLPFLTGDACQTVIPNGNLCTQQHLFIVTPETRHLVLNVGGKCSFVFETLLERRIKFHLKFINTRQRSEMICTTENSIEIKTNSYLTVSGYLFCPNGRSFIFKTRHRIQKQKRSILNDRSRLWVEKEITYYVSSMLDHTFIKVALYRISRETCLTFKHVINYRKALFVYLPGKNYETNLGKGREIPHKIFVSIFYKDIGKIIRETMYSLGVDYEHNRWDRDFFITIYNNSILPGYKKYFEKKNSTFTTTFGLHYDYRSIMHFPPKEYAKRFRMVIYSKSRFMEPFIGKSQYPTFNDAKIINKKYCSYSHIRYPDCLLHGYQHPRIPNTCKCLPFYTGDRCELTLMNDNQCTQDILFIPKQYPKTRILKVGGKCSFVFETQLQKKIKLKFEFINMRQKRGMKCTEENSIEIKTSRDLSVGGYLFCPNSNKLNLLSSHRIVTIVSSLPPSDVQLSVTYMFHKLKIMVLLISIIIFFKIINTVTLSNILSNNLYEAQRQKRSILTDKSRLWAEKEILYHVDPILDHTFIKVALFRISKETCLTFKRVISPKKALFVYLPGKNYETTLGRGREIPHRIFVSIFYKDIGKIIRETMYSLGVDYEHNRFDRDSYIEISFNNIKHEYLKYFIKNNVTSATSFGTKYDCRSVMHFSPYDYAKHFLKVFRSKDSLMEKFMGKSKYLTFSDAQILNKKYCSYPKINYPICFRNGYQHPRIPTTCKCLPFYFGNNCQATMQNANECTQMNLFYAARSRKREILNVGGKCFFFIRTDSGKKIKLALKFLNVRQNCLTKCSEENSIEIKTDRDLSVSGYLHCPNGKALTLVSMHNMIAILTNYQQSNIQLQIIYRRY</sequence>
<proteinExistence type="predicted"/>
<evidence type="ECO:0000256" key="7">
    <source>
        <dbReference type="PROSITE-ProRule" id="PRU00076"/>
    </source>
</evidence>
<keyword evidence="1 9" id="KW-0645">Protease</keyword>
<evidence type="ECO:0000256" key="3">
    <source>
        <dbReference type="ARBA" id="ARBA00022801"/>
    </source>
</evidence>
<feature type="transmembrane region" description="Helical" evidence="10">
    <location>
        <begin position="685"/>
        <end position="708"/>
    </location>
</feature>
<evidence type="ECO:0000256" key="2">
    <source>
        <dbReference type="ARBA" id="ARBA00022723"/>
    </source>
</evidence>
<name>A0AAF5DCU4_STRER</name>
<dbReference type="SUPFAM" id="SSF55486">
    <property type="entry name" value="Metalloproteases ('zincins'), catalytic domain"/>
    <property type="match status" value="3"/>
</dbReference>
<accession>A0AAF5DCU4</accession>
<dbReference type="InterPro" id="IPR000742">
    <property type="entry name" value="EGF"/>
</dbReference>
<comment type="cofactor">
    <cofactor evidence="9">
        <name>Zn(2+)</name>
        <dbReference type="ChEBI" id="CHEBI:29105"/>
    </cofactor>
    <text evidence="9">Binds 1 zinc ion per subunit.</text>
</comment>
<keyword evidence="13" id="KW-1185">Reference proteome</keyword>
<keyword evidence="2 9" id="KW-0479">Metal-binding</keyword>